<dbReference type="RefSeq" id="XP_024694133.1">
    <property type="nucleotide sequence ID" value="XM_024841796.1"/>
</dbReference>
<keyword evidence="3" id="KW-0349">Heme</keyword>
<dbReference type="OrthoDB" id="3207336at2759"/>
<comment type="caution">
    <text evidence="10">The sequence shown here is derived from an EMBL/GenBank/DDBJ whole genome shotgun (WGS) entry which is preliminary data.</text>
</comment>
<evidence type="ECO:0000313" key="10">
    <source>
        <dbReference type="EMBL" id="PKY05539.1"/>
    </source>
</evidence>
<dbReference type="GeneID" id="36549325"/>
<accession>A0A2I1D6Q3</accession>
<evidence type="ECO:0000256" key="1">
    <source>
        <dbReference type="ARBA" id="ARBA00001970"/>
    </source>
</evidence>
<dbReference type="PANTHER" id="PTHR30521">
    <property type="entry name" value="DEFERROCHELATASE/PEROXIDASE"/>
    <property type="match status" value="1"/>
</dbReference>
<dbReference type="EMBL" id="MSFM01000004">
    <property type="protein sequence ID" value="PKY05539.1"/>
    <property type="molecule type" value="Genomic_DNA"/>
</dbReference>
<gene>
    <name evidence="10" type="ORF">P168DRAFT_340962</name>
</gene>
<evidence type="ECO:0000256" key="8">
    <source>
        <dbReference type="SAM" id="MobiDB-lite"/>
    </source>
</evidence>
<evidence type="ECO:0000259" key="9">
    <source>
        <dbReference type="Pfam" id="PF21105"/>
    </source>
</evidence>
<keyword evidence="2" id="KW-0575">Peroxidase</keyword>
<evidence type="ECO:0000313" key="11">
    <source>
        <dbReference type="Proteomes" id="UP000234254"/>
    </source>
</evidence>
<dbReference type="Proteomes" id="UP000234254">
    <property type="component" value="Unassembled WGS sequence"/>
</dbReference>
<dbReference type="InterPro" id="IPR011008">
    <property type="entry name" value="Dimeric_a/b-barrel"/>
</dbReference>
<organism evidence="10 11">
    <name type="scientific">Aspergillus campestris (strain IBT 28561)</name>
    <dbReference type="NCBI Taxonomy" id="1392248"/>
    <lineage>
        <taxon>Eukaryota</taxon>
        <taxon>Fungi</taxon>
        <taxon>Dikarya</taxon>
        <taxon>Ascomycota</taxon>
        <taxon>Pezizomycotina</taxon>
        <taxon>Eurotiomycetes</taxon>
        <taxon>Eurotiomycetidae</taxon>
        <taxon>Eurotiales</taxon>
        <taxon>Aspergillaceae</taxon>
        <taxon>Aspergillus</taxon>
        <taxon>Aspergillus subgen. Circumdati</taxon>
    </lineage>
</organism>
<reference evidence="10" key="1">
    <citation type="submission" date="2016-12" db="EMBL/GenBank/DDBJ databases">
        <title>The genomes of Aspergillus section Nigri reveals drivers in fungal speciation.</title>
        <authorList>
            <consortium name="DOE Joint Genome Institute"/>
            <person name="Vesth T.C."/>
            <person name="Nybo J."/>
            <person name="Theobald S."/>
            <person name="Brandl J."/>
            <person name="Frisvad J.C."/>
            <person name="Nielsen K.F."/>
            <person name="Lyhne E.K."/>
            <person name="Kogle M.E."/>
            <person name="Kuo A."/>
            <person name="Riley R."/>
            <person name="Clum A."/>
            <person name="Nolan M."/>
            <person name="Lipzen A."/>
            <person name="Salamov A."/>
            <person name="Henrissat B."/>
            <person name="Wiebenga A."/>
            <person name="De vries R.P."/>
            <person name="Grigoriev I.V."/>
            <person name="Mortensen U.H."/>
            <person name="Andersen M.R."/>
            <person name="Baker S.E."/>
        </authorList>
    </citation>
    <scope>NUCLEOTIDE SEQUENCE</scope>
    <source>
        <strain evidence="10">IBT 28561</strain>
    </source>
</reference>
<evidence type="ECO:0000256" key="4">
    <source>
        <dbReference type="ARBA" id="ARBA00022723"/>
    </source>
</evidence>
<dbReference type="InterPro" id="IPR049509">
    <property type="entry name" value="DyP_N"/>
</dbReference>
<dbReference type="GO" id="GO:0004601">
    <property type="term" value="F:peroxidase activity"/>
    <property type="evidence" value="ECO:0007669"/>
    <property type="project" value="UniProtKB-KW"/>
</dbReference>
<dbReference type="VEuPathDB" id="FungiDB:P168DRAFT_340962"/>
<keyword evidence="4" id="KW-0479">Metal-binding</keyword>
<dbReference type="GO" id="GO:0020037">
    <property type="term" value="F:heme binding"/>
    <property type="evidence" value="ECO:0007669"/>
    <property type="project" value="InterPro"/>
</dbReference>
<evidence type="ECO:0000256" key="7">
    <source>
        <dbReference type="ARBA" id="ARBA00025737"/>
    </source>
</evidence>
<comment type="cofactor">
    <cofactor evidence="1">
        <name>heme b</name>
        <dbReference type="ChEBI" id="CHEBI:60344"/>
    </cofactor>
</comment>
<comment type="similarity">
    <text evidence="7">Belongs to the DyP-type peroxidase family.</text>
</comment>
<dbReference type="SUPFAM" id="SSF54909">
    <property type="entry name" value="Dimeric alpha+beta barrel"/>
    <property type="match status" value="1"/>
</dbReference>
<evidence type="ECO:0000256" key="6">
    <source>
        <dbReference type="ARBA" id="ARBA00023004"/>
    </source>
</evidence>
<feature type="region of interest" description="Disordered" evidence="8">
    <location>
        <begin position="239"/>
        <end position="262"/>
    </location>
</feature>
<dbReference type="InterPro" id="IPR006314">
    <property type="entry name" value="Dyp_peroxidase"/>
</dbReference>
<proteinExistence type="inferred from homology"/>
<dbReference type="GO" id="GO:0046872">
    <property type="term" value="F:metal ion binding"/>
    <property type="evidence" value="ECO:0007669"/>
    <property type="project" value="UniProtKB-KW"/>
</dbReference>
<evidence type="ECO:0000256" key="3">
    <source>
        <dbReference type="ARBA" id="ARBA00022617"/>
    </source>
</evidence>
<dbReference type="NCBIfam" id="TIGR01413">
    <property type="entry name" value="Dyp_perox_fam"/>
    <property type="match status" value="1"/>
</dbReference>
<evidence type="ECO:0000256" key="5">
    <source>
        <dbReference type="ARBA" id="ARBA00023002"/>
    </source>
</evidence>
<sequence length="548" mass="62608">MPSEVDPANIQGSIWPRLPRYYESFLFFKIKDLEDDESFTTFKDHLRKLVTDQNDPKKPGKIATGAQCKEYFNTHGGFDEAHDRVDTLPEERHTFNAINVAFSGKGTTKLVGPYDEVKLRDLLHERGMYQDMVFEGPDEPESLADEYKPPKDWPQNNDNWRCDGMFIVAAQREEELEATIKDLKSNFGITGNAQVDKDQASVEITLTKEGHVRNADGKAQRKGQESLRGKEHFGFEDQISQPNIHGLDLPPKEGEPPATAPGVIFLNRTGDNTKSPEWATDGSYLAFREIEENVHEFNKYGLLWSPLYERVGLMRSYRFVKDESKHLESFNDGTGEKLAAYMIGRWKNGTPVAINGENSDSQNPLANNFEYKYHYNTPKELKCPIAAHIRKMRPRADLFISKDGDMHVSAGDNYWNNTNVILRRSVTFGPEIEEGEEDKPREQRPKRGIYFMCYQGDFRNGFNFLTSRWASNEVFSGKQGLDMVPGQDPIVSQRNRADHPVPKFGIYDGDKAKQLEMGYLPWIDQRGGEYFFTPSIKALQSVFVDPVE</sequence>
<evidence type="ECO:0000256" key="2">
    <source>
        <dbReference type="ARBA" id="ARBA00022559"/>
    </source>
</evidence>
<dbReference type="PANTHER" id="PTHR30521:SF4">
    <property type="entry name" value="DEFERROCHELATASE"/>
    <property type="match status" value="1"/>
</dbReference>
<dbReference type="AlphaFoldDB" id="A0A2I1D6Q3"/>
<keyword evidence="6" id="KW-0408">Iron</keyword>
<dbReference type="Pfam" id="PF21105">
    <property type="entry name" value="DyP_N"/>
    <property type="match status" value="1"/>
</dbReference>
<dbReference type="PROSITE" id="PS51404">
    <property type="entry name" value="DYP_PEROXIDASE"/>
    <property type="match status" value="1"/>
</dbReference>
<name>A0A2I1D6Q3_ASPC2</name>
<dbReference type="GO" id="GO:0005829">
    <property type="term" value="C:cytosol"/>
    <property type="evidence" value="ECO:0007669"/>
    <property type="project" value="TreeGrafter"/>
</dbReference>
<protein>
    <recommendedName>
        <fullName evidence="9">DyP dimeric alpha+beta barrel domain-containing protein</fullName>
    </recommendedName>
</protein>
<feature type="domain" description="DyP dimeric alpha+beta barrel" evidence="9">
    <location>
        <begin position="9"/>
        <end position="189"/>
    </location>
</feature>
<keyword evidence="11" id="KW-1185">Reference proteome</keyword>
<keyword evidence="5" id="KW-0560">Oxidoreductase</keyword>